<dbReference type="Pfam" id="PF00239">
    <property type="entry name" value="Resolvase"/>
    <property type="match status" value="1"/>
</dbReference>
<feature type="domain" description="Resolvase/invertase-type recombinase catalytic" evidence="1">
    <location>
        <begin position="3"/>
        <end position="104"/>
    </location>
</feature>
<dbReference type="SMART" id="SM00857">
    <property type="entry name" value="Resolvase"/>
    <property type="match status" value="1"/>
</dbReference>
<gene>
    <name evidence="2" type="ORF">I6N95_15090</name>
</gene>
<sequence length="104" mass="11994">MATYGYVNCQYPLPTNDQLKIVKDYHCVAIFIEKARSRERRELRQLIHQVAPGDTVVIASLQVFGKTAADTIHIMNVLKSKQVRLISWSTQLHLNYYKRTAGLF</sequence>
<dbReference type="InterPro" id="IPR036162">
    <property type="entry name" value="Resolvase-like_N_sf"/>
</dbReference>
<dbReference type="AlphaFoldDB" id="A0A940SVX2"/>
<dbReference type="Proteomes" id="UP000674938">
    <property type="component" value="Unassembled WGS sequence"/>
</dbReference>
<proteinExistence type="predicted"/>
<organism evidence="2 3">
    <name type="scientific">Vagococcus allomyrinae</name>
    <dbReference type="NCBI Taxonomy" id="2794353"/>
    <lineage>
        <taxon>Bacteria</taxon>
        <taxon>Bacillati</taxon>
        <taxon>Bacillota</taxon>
        <taxon>Bacilli</taxon>
        <taxon>Lactobacillales</taxon>
        <taxon>Enterococcaceae</taxon>
        <taxon>Vagococcus</taxon>
    </lineage>
</organism>
<evidence type="ECO:0000313" key="3">
    <source>
        <dbReference type="Proteomes" id="UP000674938"/>
    </source>
</evidence>
<name>A0A940SVX2_9ENTE</name>
<keyword evidence="3" id="KW-1185">Reference proteome</keyword>
<dbReference type="SUPFAM" id="SSF53041">
    <property type="entry name" value="Resolvase-like"/>
    <property type="match status" value="1"/>
</dbReference>
<evidence type="ECO:0000259" key="1">
    <source>
        <dbReference type="SMART" id="SM00857"/>
    </source>
</evidence>
<evidence type="ECO:0000313" key="2">
    <source>
        <dbReference type="EMBL" id="MBP1042344.1"/>
    </source>
</evidence>
<protein>
    <submittedName>
        <fullName evidence="2">Recombinase family protein</fullName>
    </submittedName>
</protein>
<dbReference type="RefSeq" id="WP_209529448.1">
    <property type="nucleotide sequence ID" value="NZ_JAEEGA010000010.1"/>
</dbReference>
<dbReference type="EMBL" id="JAEEGA010000010">
    <property type="protein sequence ID" value="MBP1042344.1"/>
    <property type="molecule type" value="Genomic_DNA"/>
</dbReference>
<reference evidence="2" key="1">
    <citation type="submission" date="2020-12" db="EMBL/GenBank/DDBJ databases">
        <title>Vagococcus allomyrinae sp. nov. and Enterococcus lavae sp. nov., isolated from the larvae of Allomyrina dichotoma.</title>
        <authorList>
            <person name="Lee S.D."/>
        </authorList>
    </citation>
    <scope>NUCLEOTIDE SEQUENCE</scope>
    <source>
        <strain evidence="2">BWB3-3</strain>
    </source>
</reference>
<dbReference type="Gene3D" id="3.40.50.1390">
    <property type="entry name" value="Resolvase, N-terminal catalytic domain"/>
    <property type="match status" value="1"/>
</dbReference>
<accession>A0A940SVX2</accession>
<dbReference type="GO" id="GO:0000150">
    <property type="term" value="F:DNA strand exchange activity"/>
    <property type="evidence" value="ECO:0007669"/>
    <property type="project" value="InterPro"/>
</dbReference>
<comment type="caution">
    <text evidence="2">The sequence shown here is derived from an EMBL/GenBank/DDBJ whole genome shotgun (WGS) entry which is preliminary data.</text>
</comment>
<dbReference type="GO" id="GO:0003677">
    <property type="term" value="F:DNA binding"/>
    <property type="evidence" value="ECO:0007669"/>
    <property type="project" value="InterPro"/>
</dbReference>
<dbReference type="InterPro" id="IPR006119">
    <property type="entry name" value="Resolv_N"/>
</dbReference>